<feature type="signal peptide" evidence="1">
    <location>
        <begin position="1"/>
        <end position="21"/>
    </location>
</feature>
<keyword evidence="1" id="KW-0732">Signal</keyword>
<dbReference type="PROSITE" id="PS51257">
    <property type="entry name" value="PROKAR_LIPOPROTEIN"/>
    <property type="match status" value="1"/>
</dbReference>
<dbReference type="AlphaFoldDB" id="A0A662Z1M1"/>
<accession>A0A662Z1M1</accession>
<keyword evidence="3" id="KW-1185">Reference proteome</keyword>
<evidence type="ECO:0000313" key="2">
    <source>
        <dbReference type="EMBL" id="SEV87299.1"/>
    </source>
</evidence>
<protein>
    <submittedName>
        <fullName evidence="2">Uncharacterized protein</fullName>
    </submittedName>
</protein>
<evidence type="ECO:0000313" key="3">
    <source>
        <dbReference type="Proteomes" id="UP000243605"/>
    </source>
</evidence>
<evidence type="ECO:0000256" key="1">
    <source>
        <dbReference type="SAM" id="SignalP"/>
    </source>
</evidence>
<proteinExistence type="predicted"/>
<organism evidence="2 3">
    <name type="scientific">Aliicoccus persicus</name>
    <dbReference type="NCBI Taxonomy" id="930138"/>
    <lineage>
        <taxon>Bacteria</taxon>
        <taxon>Bacillati</taxon>
        <taxon>Bacillota</taxon>
        <taxon>Bacilli</taxon>
        <taxon>Bacillales</taxon>
        <taxon>Staphylococcaceae</taxon>
        <taxon>Aliicoccus</taxon>
    </lineage>
</organism>
<dbReference type="RefSeq" id="WP_091473816.1">
    <property type="nucleotide sequence ID" value="NZ_FOIT01000001.1"/>
</dbReference>
<gene>
    <name evidence="2" type="ORF">SAMN05192557_0642</name>
</gene>
<name>A0A662Z1M1_9STAP</name>
<dbReference type="Proteomes" id="UP000243605">
    <property type="component" value="Unassembled WGS sequence"/>
</dbReference>
<dbReference type="EMBL" id="FOIT01000001">
    <property type="protein sequence ID" value="SEV87299.1"/>
    <property type="molecule type" value="Genomic_DNA"/>
</dbReference>
<feature type="chain" id="PRO_5039092393" evidence="1">
    <location>
        <begin position="22"/>
        <end position="127"/>
    </location>
</feature>
<reference evidence="2 3" key="1">
    <citation type="submission" date="2016-10" db="EMBL/GenBank/DDBJ databases">
        <authorList>
            <person name="Varghese N."/>
            <person name="Submissions S."/>
        </authorList>
    </citation>
    <scope>NUCLEOTIDE SEQUENCE [LARGE SCALE GENOMIC DNA]</scope>
    <source>
        <strain evidence="2 3">IBRC-M10081</strain>
    </source>
</reference>
<sequence length="127" mass="14633">MKFFFSIIMFSTLLSSCTLDIAFLNSEPSEINDETIIESGYVNYRGIMVNDSDMMTTIPLRVDPSNTYEVTRSSYISYYNDFSFIETELFTGGEFPKVVDIPEETTHIRVSFNIGNKEAIEFREVEE</sequence>